<organism evidence="10">
    <name type="scientific">Salmonella enterica subsp. enterica serovar Ank</name>
    <dbReference type="NCBI Taxonomy" id="1173578"/>
    <lineage>
        <taxon>Bacteria</taxon>
        <taxon>Pseudomonadati</taxon>
        <taxon>Pseudomonadota</taxon>
        <taxon>Gammaproteobacteria</taxon>
        <taxon>Enterobacterales</taxon>
        <taxon>Enterobacteriaceae</taxon>
        <taxon>Salmonella</taxon>
    </lineage>
</organism>
<dbReference type="InterPro" id="IPR010627">
    <property type="entry name" value="Prepilin_pept_A24_N"/>
</dbReference>
<dbReference type="InterPro" id="IPR050882">
    <property type="entry name" value="Prepilin_peptidase/N-MTase"/>
</dbReference>
<gene>
    <name evidence="10" type="ORF">G3V02_000315</name>
</gene>
<evidence type="ECO:0000256" key="1">
    <source>
        <dbReference type="ARBA" id="ARBA00004651"/>
    </source>
</evidence>
<dbReference type="GO" id="GO:0005886">
    <property type="term" value="C:plasma membrane"/>
    <property type="evidence" value="ECO:0007669"/>
    <property type="project" value="UniProtKB-SubCell"/>
</dbReference>
<feature type="transmembrane region" description="Helical" evidence="7">
    <location>
        <begin position="115"/>
        <end position="137"/>
    </location>
</feature>
<dbReference type="Gene3D" id="1.20.120.1220">
    <property type="match status" value="1"/>
</dbReference>
<feature type="domain" description="Prepilin type IV endopeptidase peptidase" evidence="8">
    <location>
        <begin position="121"/>
        <end position="227"/>
    </location>
</feature>
<evidence type="ECO:0000256" key="4">
    <source>
        <dbReference type="ARBA" id="ARBA00022692"/>
    </source>
</evidence>
<dbReference type="PANTHER" id="PTHR30487">
    <property type="entry name" value="TYPE 4 PREPILIN-LIKE PROTEINS LEADER PEPTIDE-PROCESSING ENZYME"/>
    <property type="match status" value="1"/>
</dbReference>
<dbReference type="InterPro" id="IPR000045">
    <property type="entry name" value="Prepilin_IV_endopep_pep"/>
</dbReference>
<reference evidence="10" key="2">
    <citation type="submission" date="2018-07" db="EMBL/GenBank/DDBJ databases">
        <authorList>
            <consortium name="NCBI Pathogen Detection Project"/>
        </authorList>
    </citation>
    <scope>NUCLEOTIDE SEQUENCE</scope>
    <source>
        <strain evidence="10">BCW_2640</strain>
    </source>
</reference>
<comment type="subcellular location">
    <subcellularLocation>
        <location evidence="1">Cell membrane</location>
        <topology evidence="1">Multi-pass membrane protein</topology>
    </subcellularLocation>
</comment>
<evidence type="ECO:0000256" key="7">
    <source>
        <dbReference type="SAM" id="Phobius"/>
    </source>
</evidence>
<evidence type="ECO:0000259" key="8">
    <source>
        <dbReference type="Pfam" id="PF01478"/>
    </source>
</evidence>
<feature type="transmembrane region" description="Helical" evidence="7">
    <location>
        <begin position="89"/>
        <end position="109"/>
    </location>
</feature>
<feature type="transmembrane region" description="Helical" evidence="7">
    <location>
        <begin position="6"/>
        <end position="32"/>
    </location>
</feature>
<evidence type="ECO:0000256" key="5">
    <source>
        <dbReference type="ARBA" id="ARBA00022989"/>
    </source>
</evidence>
<keyword evidence="5 7" id="KW-1133">Transmembrane helix</keyword>
<feature type="transmembrane region" description="Helical" evidence="7">
    <location>
        <begin position="199"/>
        <end position="232"/>
    </location>
</feature>
<dbReference type="Pfam" id="PF01478">
    <property type="entry name" value="Peptidase_A24"/>
    <property type="match status" value="1"/>
</dbReference>
<comment type="similarity">
    <text evidence="2">Belongs to the peptidase A24 family.</text>
</comment>
<feature type="domain" description="Prepilin peptidase A24 N-terminal" evidence="9">
    <location>
        <begin position="19"/>
        <end position="107"/>
    </location>
</feature>
<dbReference type="GO" id="GO:0004190">
    <property type="term" value="F:aspartic-type endopeptidase activity"/>
    <property type="evidence" value="ECO:0007669"/>
    <property type="project" value="InterPro"/>
</dbReference>
<feature type="transmembrane region" description="Helical" evidence="7">
    <location>
        <begin position="252"/>
        <end position="272"/>
    </location>
</feature>
<dbReference type="AlphaFoldDB" id="A0A5I2X5X6"/>
<name>A0A5I2X5X6_SALET</name>
<evidence type="ECO:0000256" key="2">
    <source>
        <dbReference type="ARBA" id="ARBA00005801"/>
    </source>
</evidence>
<reference evidence="10" key="1">
    <citation type="journal article" date="2018" name="Genome Biol.">
        <title>SKESA: strategic k-mer extension for scrupulous assemblies.</title>
        <authorList>
            <person name="Souvorov A."/>
            <person name="Agarwala R."/>
            <person name="Lipman D.J."/>
        </authorList>
    </citation>
    <scope>NUCLEOTIDE SEQUENCE</scope>
    <source>
        <strain evidence="10">BCW_2640</strain>
    </source>
</reference>
<evidence type="ECO:0000259" key="9">
    <source>
        <dbReference type="Pfam" id="PF06750"/>
    </source>
</evidence>
<keyword evidence="6 7" id="KW-0472">Membrane</keyword>
<accession>A0A5I2X5X6</accession>
<evidence type="ECO:0000256" key="6">
    <source>
        <dbReference type="ARBA" id="ARBA00023136"/>
    </source>
</evidence>
<dbReference type="EMBL" id="DAARBX010000001">
    <property type="protein sequence ID" value="HAE1791680.1"/>
    <property type="molecule type" value="Genomic_DNA"/>
</dbReference>
<dbReference type="Pfam" id="PF06750">
    <property type="entry name" value="A24_N_bact"/>
    <property type="match status" value="1"/>
</dbReference>
<evidence type="ECO:0000256" key="3">
    <source>
        <dbReference type="ARBA" id="ARBA00022475"/>
    </source>
</evidence>
<dbReference type="GO" id="GO:0006465">
    <property type="term" value="P:signal peptide processing"/>
    <property type="evidence" value="ECO:0007669"/>
    <property type="project" value="TreeGrafter"/>
</dbReference>
<feature type="transmembrane region" description="Helical" evidence="7">
    <location>
        <begin position="144"/>
        <end position="163"/>
    </location>
</feature>
<comment type="caution">
    <text evidence="10">The sequence shown here is derived from an EMBL/GenBank/DDBJ whole genome shotgun (WGS) entry which is preliminary data.</text>
</comment>
<sequence length="273" mass="31378">MTDMMVQFYFWFNLLVVSVIGLCVGSFLNVVVYRIPLSFTRNGAGISIAFPPSHCPTCKHRIPAKDNIPLFSYILLKGRCRFCREKIHILYPLTEAVIFIAFVFFYFLFFDKDKVLFFLTIFLFCLLYVISIIDFIYFIIPNKLLLTLFSGGVVYSCLYGNIVHDVLGFVIYALVFAIIVFACETFSNRQILGMGDVKFYLSVIPWAGSLNFPFVMLISSVVGLFLVCFWKLYFIKLYTPNELTQDVDENRFIPFGPAIAVAVLIVFLFAHVR</sequence>
<proteinExistence type="inferred from homology"/>
<protein>
    <submittedName>
        <fullName evidence="10">Prepilin peptidase</fullName>
    </submittedName>
</protein>
<evidence type="ECO:0000313" key="10">
    <source>
        <dbReference type="EMBL" id="HAE1791680.1"/>
    </source>
</evidence>
<dbReference type="PANTHER" id="PTHR30487:SF0">
    <property type="entry name" value="PREPILIN LEADER PEPTIDASE_N-METHYLTRANSFERASE-RELATED"/>
    <property type="match status" value="1"/>
</dbReference>
<feature type="transmembrane region" description="Helical" evidence="7">
    <location>
        <begin position="169"/>
        <end position="187"/>
    </location>
</feature>
<keyword evidence="3" id="KW-1003">Cell membrane</keyword>
<keyword evidence="4 7" id="KW-0812">Transmembrane</keyword>